<dbReference type="AlphaFoldDB" id="E4N7W8"/>
<feature type="transmembrane region" description="Helical" evidence="1">
    <location>
        <begin position="21"/>
        <end position="41"/>
    </location>
</feature>
<feature type="transmembrane region" description="Helical" evidence="1">
    <location>
        <begin position="101"/>
        <end position="120"/>
    </location>
</feature>
<dbReference type="PATRIC" id="fig|452652.3.peg.1468"/>
<proteinExistence type="predicted"/>
<feature type="transmembrane region" description="Helical" evidence="1">
    <location>
        <begin position="126"/>
        <end position="143"/>
    </location>
</feature>
<keyword evidence="1" id="KW-0472">Membrane</keyword>
<reference evidence="2 3" key="1">
    <citation type="journal article" date="2010" name="DNA Res.">
        <title>Genome sequence of Kitasatospora setae NBRC 14216T: an evolutionary snapshot of the family Streptomycetaceae.</title>
        <authorList>
            <person name="Ichikawa N."/>
            <person name="Oguchi A."/>
            <person name="Ikeda H."/>
            <person name="Ishikawa J."/>
            <person name="Kitani S."/>
            <person name="Watanabe Y."/>
            <person name="Nakamura S."/>
            <person name="Katano Y."/>
            <person name="Kishi E."/>
            <person name="Sasagawa M."/>
            <person name="Ankai A."/>
            <person name="Fukui S."/>
            <person name="Hashimoto Y."/>
            <person name="Kamata S."/>
            <person name="Otoguro M."/>
            <person name="Tanikawa S."/>
            <person name="Nihira T."/>
            <person name="Horinouchi S."/>
            <person name="Ohnishi Y."/>
            <person name="Hayakawa M."/>
            <person name="Kuzuyama T."/>
            <person name="Arisawa A."/>
            <person name="Nomoto F."/>
            <person name="Miura H."/>
            <person name="Takahashi Y."/>
            <person name="Fujita N."/>
        </authorList>
    </citation>
    <scope>NUCLEOTIDE SEQUENCE [LARGE SCALE GENOMIC DNA]</scope>
    <source>
        <strain evidence="3">ATCC 33774 / DSM 43861 / JCM 3304 / KCC A-0304 / NBRC 14216 / KM-6054</strain>
    </source>
</reference>
<protein>
    <submittedName>
        <fullName evidence="2">Uncharacterized protein</fullName>
    </submittedName>
</protein>
<dbReference type="KEGG" id="ksk:KSE_14710"/>
<gene>
    <name evidence="2" type="ordered locus">KSE_14710</name>
</gene>
<keyword evidence="1" id="KW-0812">Transmembrane</keyword>
<dbReference type="eggNOG" id="ENOG5030Q8T">
    <property type="taxonomic scope" value="Bacteria"/>
</dbReference>
<evidence type="ECO:0000313" key="3">
    <source>
        <dbReference type="Proteomes" id="UP000007076"/>
    </source>
</evidence>
<evidence type="ECO:0000256" key="1">
    <source>
        <dbReference type="SAM" id="Phobius"/>
    </source>
</evidence>
<dbReference type="EMBL" id="AP010968">
    <property type="protein sequence ID" value="BAJ27299.1"/>
    <property type="molecule type" value="Genomic_DNA"/>
</dbReference>
<dbReference type="HOGENOM" id="CLU_1025936_0_0_11"/>
<keyword evidence="1" id="KW-1133">Transmembrane helix</keyword>
<name>E4N7W8_KITSK</name>
<sequence>MIITLGERALARLRDYARLPGYRGPLVLAALLAAVLCLPHGSVHGALMVACVLAGFLGTLLTVLFVPVTLPLLALVLLPAGWLAHRHRARLRPPARPGNSVLLGCALGVTALLLGCSVPGADYGLLGLGAFTLLALPGGWLLWQQTPWAHRDAPAPGRWRWAAVPLLLTAGALLIHYDVPADARFAASRDTLTTHARHTLATGSTDAAWVAGYRLEHAELASGGVTFTIAGAGVFAPHGYAYLPQGLPAKPTVSYTDLGGGWYSWSGADHF</sequence>
<keyword evidence="3" id="KW-1185">Reference proteome</keyword>
<feature type="transmembrane region" description="Helical" evidence="1">
    <location>
        <begin position="47"/>
        <end position="80"/>
    </location>
</feature>
<accession>E4N7W8</accession>
<evidence type="ECO:0000313" key="2">
    <source>
        <dbReference type="EMBL" id="BAJ27299.1"/>
    </source>
</evidence>
<dbReference type="Proteomes" id="UP000007076">
    <property type="component" value="Chromosome"/>
</dbReference>
<organism evidence="2 3">
    <name type="scientific">Kitasatospora setae (strain ATCC 33774 / DSM 43861 / JCM 3304 / KCC A-0304 / NBRC 14216 / KM-6054)</name>
    <name type="common">Streptomyces setae</name>
    <dbReference type="NCBI Taxonomy" id="452652"/>
    <lineage>
        <taxon>Bacteria</taxon>
        <taxon>Bacillati</taxon>
        <taxon>Actinomycetota</taxon>
        <taxon>Actinomycetes</taxon>
        <taxon>Kitasatosporales</taxon>
        <taxon>Streptomycetaceae</taxon>
        <taxon>Kitasatospora</taxon>
    </lineage>
</organism>
<dbReference type="RefSeq" id="WP_014134617.1">
    <property type="nucleotide sequence ID" value="NC_016109.1"/>
</dbReference>